<evidence type="ECO:0000256" key="7">
    <source>
        <dbReference type="ARBA" id="ARBA00023136"/>
    </source>
</evidence>
<evidence type="ECO:0000313" key="16">
    <source>
        <dbReference type="Proteomes" id="UP000515377"/>
    </source>
</evidence>
<evidence type="ECO:0000256" key="9">
    <source>
        <dbReference type="PROSITE-ProRule" id="PRU01360"/>
    </source>
</evidence>
<evidence type="ECO:0000259" key="14">
    <source>
        <dbReference type="Pfam" id="PF07715"/>
    </source>
</evidence>
<keyword evidence="2 9" id="KW-0813">Transport</keyword>
<gene>
    <name evidence="15" type="ORF">H3V42_33765</name>
</gene>
<dbReference type="Gene3D" id="2.170.130.10">
    <property type="entry name" value="TonB-dependent receptor, plug domain"/>
    <property type="match status" value="1"/>
</dbReference>
<dbReference type="SUPFAM" id="SSF56935">
    <property type="entry name" value="Porins"/>
    <property type="match status" value="1"/>
</dbReference>
<dbReference type="Proteomes" id="UP000515377">
    <property type="component" value="Plasmid unnamed4"/>
</dbReference>
<keyword evidence="4 9" id="KW-0812">Transmembrane</keyword>
<geneLocation type="plasmid" evidence="15 16">
    <name>unnamed4</name>
</geneLocation>
<evidence type="ECO:0000256" key="3">
    <source>
        <dbReference type="ARBA" id="ARBA00022452"/>
    </source>
</evidence>
<dbReference type="PROSITE" id="PS52016">
    <property type="entry name" value="TONB_DEPENDENT_REC_3"/>
    <property type="match status" value="1"/>
</dbReference>
<dbReference type="AlphaFoldDB" id="A0A9X7YH16"/>
<feature type="short sequence motif" description="TonB box" evidence="10">
    <location>
        <begin position="41"/>
        <end position="47"/>
    </location>
</feature>
<keyword evidence="6 10" id="KW-0798">TonB box</keyword>
<comment type="subcellular location">
    <subcellularLocation>
        <location evidence="1 9">Cell outer membrane</location>
        <topology evidence="1 9">Multi-pass membrane protein</topology>
    </subcellularLocation>
</comment>
<keyword evidence="15" id="KW-0675">Receptor</keyword>
<dbReference type="EMBL" id="CP060128">
    <property type="protein sequence ID" value="QNG49793.1"/>
    <property type="molecule type" value="Genomic_DNA"/>
</dbReference>
<feature type="chain" id="PRO_5040941611" evidence="12">
    <location>
        <begin position="28"/>
        <end position="962"/>
    </location>
</feature>
<keyword evidence="5 12" id="KW-0732">Signal</keyword>
<dbReference type="Pfam" id="PF07715">
    <property type="entry name" value="Plug"/>
    <property type="match status" value="1"/>
</dbReference>
<keyword evidence="7 9" id="KW-0472">Membrane</keyword>
<dbReference type="InterPro" id="IPR012910">
    <property type="entry name" value="Plug_dom"/>
</dbReference>
<evidence type="ECO:0000256" key="8">
    <source>
        <dbReference type="ARBA" id="ARBA00023237"/>
    </source>
</evidence>
<evidence type="ECO:0000256" key="10">
    <source>
        <dbReference type="PROSITE-ProRule" id="PRU10143"/>
    </source>
</evidence>
<dbReference type="InterPro" id="IPR037066">
    <property type="entry name" value="Plug_dom_sf"/>
</dbReference>
<dbReference type="Pfam" id="PF00593">
    <property type="entry name" value="TonB_dep_Rec_b-barrel"/>
    <property type="match status" value="1"/>
</dbReference>
<dbReference type="Gene3D" id="2.40.170.20">
    <property type="entry name" value="TonB-dependent receptor, beta-barrel domain"/>
    <property type="match status" value="1"/>
</dbReference>
<evidence type="ECO:0000256" key="11">
    <source>
        <dbReference type="RuleBase" id="RU003357"/>
    </source>
</evidence>
<feature type="domain" description="TonB-dependent receptor-like beta-barrel" evidence="13">
    <location>
        <begin position="367"/>
        <end position="919"/>
    </location>
</feature>
<dbReference type="InterPro" id="IPR036942">
    <property type="entry name" value="Beta-barrel_TonB_sf"/>
</dbReference>
<dbReference type="InterPro" id="IPR039426">
    <property type="entry name" value="TonB-dep_rcpt-like"/>
</dbReference>
<feature type="domain" description="TonB-dependent receptor plug" evidence="14">
    <location>
        <begin position="55"/>
        <end position="164"/>
    </location>
</feature>
<evidence type="ECO:0000256" key="1">
    <source>
        <dbReference type="ARBA" id="ARBA00004571"/>
    </source>
</evidence>
<evidence type="ECO:0000259" key="13">
    <source>
        <dbReference type="Pfam" id="PF00593"/>
    </source>
</evidence>
<dbReference type="PANTHER" id="PTHR47234:SF2">
    <property type="entry name" value="TONB-DEPENDENT RECEPTOR"/>
    <property type="match status" value="1"/>
</dbReference>
<proteinExistence type="inferred from homology"/>
<name>A0A9X7YH16_SPHYA</name>
<dbReference type="InterPro" id="IPR010916">
    <property type="entry name" value="TonB_box_CS"/>
</dbReference>
<accession>A0A9X7YH16</accession>
<organism evidence="15 16">
    <name type="scientific">Sphingobium yanoikuyae</name>
    <name type="common">Sphingomonas yanoikuyae</name>
    <dbReference type="NCBI Taxonomy" id="13690"/>
    <lineage>
        <taxon>Bacteria</taxon>
        <taxon>Pseudomonadati</taxon>
        <taxon>Pseudomonadota</taxon>
        <taxon>Alphaproteobacteria</taxon>
        <taxon>Sphingomonadales</taxon>
        <taxon>Sphingomonadaceae</taxon>
        <taxon>Sphingobium</taxon>
    </lineage>
</organism>
<keyword evidence="3 9" id="KW-1134">Transmembrane beta strand</keyword>
<dbReference type="PROSITE" id="PS00430">
    <property type="entry name" value="TONB_DEPENDENT_REC_1"/>
    <property type="match status" value="1"/>
</dbReference>
<evidence type="ECO:0000313" key="15">
    <source>
        <dbReference type="EMBL" id="QNG49793.1"/>
    </source>
</evidence>
<evidence type="ECO:0000256" key="12">
    <source>
        <dbReference type="SAM" id="SignalP"/>
    </source>
</evidence>
<comment type="similarity">
    <text evidence="9 11">Belongs to the TonB-dependent receptor family.</text>
</comment>
<keyword evidence="15" id="KW-0614">Plasmid</keyword>
<reference evidence="15 16" key="1">
    <citation type="submission" date="2020-07" db="EMBL/GenBank/DDBJ databases">
        <title>Whole genome sequence of Sphingobium yanoikuyae A3.</title>
        <authorList>
            <person name="Han S.-S."/>
        </authorList>
    </citation>
    <scope>NUCLEOTIDE SEQUENCE [LARGE SCALE GENOMIC DNA]</scope>
    <source>
        <strain evidence="15 16">A3</strain>
        <plasmid evidence="15 16">unnamed4</plasmid>
    </source>
</reference>
<dbReference type="GO" id="GO:0009279">
    <property type="term" value="C:cell outer membrane"/>
    <property type="evidence" value="ECO:0007669"/>
    <property type="project" value="UniProtKB-SubCell"/>
</dbReference>
<feature type="signal peptide" evidence="12">
    <location>
        <begin position="1"/>
        <end position="27"/>
    </location>
</feature>
<evidence type="ECO:0000256" key="4">
    <source>
        <dbReference type="ARBA" id="ARBA00022692"/>
    </source>
</evidence>
<sequence length="962" mass="101610">MKVFSRLAILRAGVAAGATLIATAAIAQEVPQTADAEANDTIVVTGSRIARPEVEQASPISVVRSEEFTLRGQTNVENVLNSMPQVTGSTSGADNNPGGGVATVNLRNLGTQRTLVLVDGRRYMSYDTNQVVDLNTIPSALIERVDVVTGGRSAVYGSDAIAGVVNFVLKQDFEGIELNSTYGLTDKGDGQYWDVNGTIGANFADGRGNIVTHIGYYDRKSVYASERGFARNALVDNRDGTAFFGGSGSVPQGRVTLPNGGGVVDFGSDGSITPYNSATDAYNYAPVNFLQVPQKRFIISTMARYEISDAFQPYLHGTFVNNRVTGELAPTPISNSTPIGTGLDASGLGPIRLHVNSPFFAPSTQATFRALDTDGDGYITTSNYGFRTAGIGPRTQVDERNAFRIVSGMKGDIGGDWSYDGYYMYARTKNTQRQTGNVNLANFLGSVTTAFQNPTTGEISGNPFAGVAGGGNLVCANGVASCVPANLFGLGNLSADAANYLALGATNIEEYTTQVASIAFTNSNLFDLGAGGVGVALGAEWRKEAGKTDPDQNLASGNVAGFNPGAATQGDYSVTEFFGEVNVPLLADQPFANRLELNGAARYSKYSNAVGNVFTWSAGGLYEPVQGIGFRGQYQKAIRGPSVYELYLGQTVSFDGAEDPCGTAAAAVAGSALGAACIAGGVPASQLGSSNLTDSDLVNPPTTVLGNANLREEKSTTWTVGGVLTPRALPGFSATVDYYNIKIDGYISRLGQSNLFQACYVQGLSQYCDAFSRNDQGQVDRIVDTNLNSGGLKTNGIDIGVAYSFSIGADSKIALSFNGSRLLKYDFTPIVGVPLVNECAGRFGNSCGQPTPKWKHAARATYMNGAFTFSTAWRYLGSVRDDNDDVTFFLEKAKAQNYFDFATSFEASDNFTLTGGVNNAFDKKPPLSASAQNAGNGEQSNTYPNVYDVMGRSFFVTGKLRF</sequence>
<evidence type="ECO:0000256" key="2">
    <source>
        <dbReference type="ARBA" id="ARBA00022448"/>
    </source>
</evidence>
<dbReference type="InterPro" id="IPR000531">
    <property type="entry name" value="Beta-barrel_TonB"/>
</dbReference>
<evidence type="ECO:0000256" key="6">
    <source>
        <dbReference type="ARBA" id="ARBA00023077"/>
    </source>
</evidence>
<protein>
    <submittedName>
        <fullName evidence="15">TonB-dependent receptor</fullName>
    </submittedName>
</protein>
<dbReference type="PANTHER" id="PTHR47234">
    <property type="match status" value="1"/>
</dbReference>
<evidence type="ECO:0000256" key="5">
    <source>
        <dbReference type="ARBA" id="ARBA00022729"/>
    </source>
</evidence>
<keyword evidence="8 9" id="KW-0998">Cell outer membrane</keyword>
<dbReference type="RefSeq" id="WP_004213393.1">
    <property type="nucleotide sequence ID" value="NZ_CP139983.1"/>
</dbReference>